<proteinExistence type="inferred from homology"/>
<evidence type="ECO:0000256" key="7">
    <source>
        <dbReference type="ARBA" id="ARBA00022989"/>
    </source>
</evidence>
<dbReference type="PANTHER" id="PTHR48042:SF11">
    <property type="entry name" value="ABC TRANSPORTER G FAMILY MEMBER 11"/>
    <property type="match status" value="1"/>
</dbReference>
<dbReference type="KEGG" id="sre:PTSG_12701"/>
<dbReference type="PROSITE" id="PS50893">
    <property type="entry name" value="ABC_TRANSPORTER_2"/>
    <property type="match status" value="1"/>
</dbReference>
<dbReference type="InterPro" id="IPR017871">
    <property type="entry name" value="ABC_transporter-like_CS"/>
</dbReference>
<keyword evidence="4 10" id="KW-0812">Transmembrane</keyword>
<dbReference type="InterPro" id="IPR052215">
    <property type="entry name" value="Plant_ABCG"/>
</dbReference>
<dbReference type="GeneID" id="16071850"/>
<evidence type="ECO:0000256" key="5">
    <source>
        <dbReference type="ARBA" id="ARBA00022741"/>
    </source>
</evidence>
<organism evidence="13">
    <name type="scientific">Salpingoeca rosetta (strain ATCC 50818 / BSB-021)</name>
    <dbReference type="NCBI Taxonomy" id="946362"/>
    <lineage>
        <taxon>Eukaryota</taxon>
        <taxon>Choanoflagellata</taxon>
        <taxon>Craspedida</taxon>
        <taxon>Salpingoecidae</taxon>
        <taxon>Salpingoeca</taxon>
    </lineage>
</organism>
<dbReference type="AlphaFoldDB" id="F2UIG9"/>
<dbReference type="EMBL" id="GL832975">
    <property type="protein sequence ID" value="EGD76918.1"/>
    <property type="molecule type" value="Genomic_DNA"/>
</dbReference>
<dbReference type="SMART" id="SM00382">
    <property type="entry name" value="AAA"/>
    <property type="match status" value="1"/>
</dbReference>
<gene>
    <name evidence="12" type="ORF">PTSG_12701</name>
</gene>
<feature type="compositionally biased region" description="Polar residues" evidence="9">
    <location>
        <begin position="157"/>
        <end position="176"/>
    </location>
</feature>
<dbReference type="Pfam" id="PF00005">
    <property type="entry name" value="ABC_tran"/>
    <property type="match status" value="1"/>
</dbReference>
<protein>
    <recommendedName>
        <fullName evidence="11">ABC transporter domain-containing protein</fullName>
    </recommendedName>
</protein>
<dbReference type="InterPro" id="IPR003593">
    <property type="entry name" value="AAA+_ATPase"/>
</dbReference>
<reference evidence="12" key="1">
    <citation type="submission" date="2009-08" db="EMBL/GenBank/DDBJ databases">
        <title>Annotation of Salpingoeca rosetta.</title>
        <authorList>
            <consortium name="The Broad Institute Genome Sequencing Platform"/>
            <person name="Russ C."/>
            <person name="Cuomo C."/>
            <person name="Burger G."/>
            <person name="Gray M.W."/>
            <person name="Holland P.W.H."/>
            <person name="King N."/>
            <person name="Lang F.B.F."/>
            <person name="Roger A.J."/>
            <person name="Ruiz-Trillo I."/>
            <person name="Young S.K."/>
            <person name="Zeng Q."/>
            <person name="Gargeya S."/>
            <person name="Alvarado L."/>
            <person name="Berlin A."/>
            <person name="Chapman S.B."/>
            <person name="Chen Z."/>
            <person name="Freedman E."/>
            <person name="Gellesch M."/>
            <person name="Goldberg J."/>
            <person name="Griggs A."/>
            <person name="Gujja S."/>
            <person name="Heilman E."/>
            <person name="Heiman D."/>
            <person name="Howarth C."/>
            <person name="Mehta T."/>
            <person name="Neiman D."/>
            <person name="Pearson M."/>
            <person name="Roberts A."/>
            <person name="Saif S."/>
            <person name="Shea T."/>
            <person name="Shenoy N."/>
            <person name="Sisk P."/>
            <person name="Stolte C."/>
            <person name="Sykes S."/>
            <person name="White J."/>
            <person name="Yandava C."/>
            <person name="Haas B."/>
            <person name="Nusbaum C."/>
            <person name="Birren B."/>
        </authorList>
    </citation>
    <scope>NUCLEOTIDE SEQUENCE [LARGE SCALE GENOMIC DNA]</scope>
    <source>
        <strain evidence="12">ATCC 50818</strain>
    </source>
</reference>
<feature type="transmembrane region" description="Helical" evidence="10">
    <location>
        <begin position="714"/>
        <end position="732"/>
    </location>
</feature>
<comment type="subcellular location">
    <subcellularLocation>
        <location evidence="1">Membrane</location>
        <topology evidence="1">Multi-pass membrane protein</topology>
    </subcellularLocation>
</comment>
<evidence type="ECO:0000256" key="1">
    <source>
        <dbReference type="ARBA" id="ARBA00004141"/>
    </source>
</evidence>
<dbReference type="InterPro" id="IPR043926">
    <property type="entry name" value="ABCG_dom"/>
</dbReference>
<dbReference type="PANTHER" id="PTHR48042">
    <property type="entry name" value="ABC TRANSPORTER G FAMILY MEMBER 11"/>
    <property type="match status" value="1"/>
</dbReference>
<evidence type="ECO:0000256" key="4">
    <source>
        <dbReference type="ARBA" id="ARBA00022692"/>
    </source>
</evidence>
<feature type="transmembrane region" description="Helical" evidence="10">
    <location>
        <begin position="687"/>
        <end position="707"/>
    </location>
</feature>
<feature type="transmembrane region" description="Helical" evidence="10">
    <location>
        <begin position="578"/>
        <end position="600"/>
    </location>
</feature>
<comment type="similarity">
    <text evidence="2">Belongs to the ABC transporter superfamily. ABCG family. Eye pigment precursor importer (TC 3.A.1.204) subfamily.</text>
</comment>
<evidence type="ECO:0000313" key="12">
    <source>
        <dbReference type="EMBL" id="EGD76918.1"/>
    </source>
</evidence>
<sequence length="793" mass="88503">MRKQTTPHRHLCYNERSSSSISVSFPTAHQSTKQQATTLRSDHRPCLSSAESSASTSDMGRSGEDEDVRGTAKEADRNGSGAGVENGSEDVVPVLPSLTPVGDRLTESGTEVIDLDEEIASASRRESRRQSSTTLATSRHSADHTDTDADAADATDRQQQQGKHQGKDSVTVNVNEQAPVPQREHRISDDLLNVKPEHQTALTWKEVTCTIYKDKKDTKGKKILDNVTGAVRPGEICAIMGPSGSGKTTLLDVLADRKKNTKKQRLEGDVLVNAQRRDSNFRHYAAYVQQEDSLIGTLTVLETFRFSAAVTMEAANKEERRRIVDNVIEILGLNVCKHVAIGNVFKKGISGGQKRRVSIGIELLKNPTLLFLDEPTSGLDSESAFKIVEYLGDLAATGRTVIFTVHQPNSELYAQFHKLMILASGRVVYNGMANKAVDYFANLGYPLPPYTNPADFFIRLINMDFEATAEMSEDEIHKRNFKFADDFSRSEQSKIVHAEVQDVHEAFAGKQSQAPLRTGYAASFFKQLFYLSKRRNLDNLRNPGVFWVRLAMFVMLCFVIGTIYWQMDHDHNSIQDRISLLFFTVAFLVFMSIAVVPVFIEDNAVFVRERKNGYYAVAAHVVADSLMSIPGLLVISFLSSVFVFFMAGLHGGAAGFFIFTFALFVSLFVAESMLAFVASLLPQLLPALALAAGIYGFFMLCCGFFVLPKNIPPYWIWGSYIGFHRYSFRIFMHNEFDGNHFNSTILPRGEDVLALYDMENVSVGRDFGILIAMAVIYRMMFFAALYYLRTGRR</sequence>
<evidence type="ECO:0000256" key="9">
    <source>
        <dbReference type="SAM" id="MobiDB-lite"/>
    </source>
</evidence>
<feature type="transmembrane region" description="Helical" evidence="10">
    <location>
        <begin position="629"/>
        <end position="649"/>
    </location>
</feature>
<feature type="compositionally biased region" description="Basic and acidic residues" evidence="9">
    <location>
        <begin position="68"/>
        <end position="77"/>
    </location>
</feature>
<dbReference type="GO" id="GO:0016020">
    <property type="term" value="C:membrane"/>
    <property type="evidence" value="ECO:0007669"/>
    <property type="project" value="UniProtKB-SubCell"/>
</dbReference>
<dbReference type="Gene3D" id="3.40.50.300">
    <property type="entry name" value="P-loop containing nucleotide triphosphate hydrolases"/>
    <property type="match status" value="1"/>
</dbReference>
<dbReference type="SUPFAM" id="SSF52540">
    <property type="entry name" value="P-loop containing nucleoside triphosphate hydrolases"/>
    <property type="match status" value="1"/>
</dbReference>
<feature type="region of interest" description="Disordered" evidence="9">
    <location>
        <begin position="1"/>
        <end position="190"/>
    </location>
</feature>
<feature type="transmembrane region" description="Helical" evidence="10">
    <location>
        <begin position="656"/>
        <end position="681"/>
    </location>
</feature>
<keyword evidence="8 10" id="KW-0472">Membrane</keyword>
<dbReference type="Pfam" id="PF01061">
    <property type="entry name" value="ABC2_membrane"/>
    <property type="match status" value="1"/>
</dbReference>
<dbReference type="GO" id="GO:0005524">
    <property type="term" value="F:ATP binding"/>
    <property type="evidence" value="ECO:0007669"/>
    <property type="project" value="UniProtKB-KW"/>
</dbReference>
<keyword evidence="3" id="KW-0813">Transport</keyword>
<evidence type="ECO:0000256" key="3">
    <source>
        <dbReference type="ARBA" id="ARBA00022448"/>
    </source>
</evidence>
<dbReference type="Pfam" id="PF19055">
    <property type="entry name" value="ABC2_membrane_7"/>
    <property type="match status" value="1"/>
</dbReference>
<dbReference type="InterPro" id="IPR003439">
    <property type="entry name" value="ABC_transporter-like_ATP-bd"/>
</dbReference>
<evidence type="ECO:0000256" key="2">
    <source>
        <dbReference type="ARBA" id="ARBA00005814"/>
    </source>
</evidence>
<dbReference type="Proteomes" id="UP000007799">
    <property type="component" value="Unassembled WGS sequence"/>
</dbReference>
<feature type="compositionally biased region" description="Polar residues" evidence="9">
    <location>
        <begin position="15"/>
        <end position="39"/>
    </location>
</feature>
<dbReference type="GO" id="GO:0016887">
    <property type="term" value="F:ATP hydrolysis activity"/>
    <property type="evidence" value="ECO:0007669"/>
    <property type="project" value="InterPro"/>
</dbReference>
<keyword evidence="7 10" id="KW-1133">Transmembrane helix</keyword>
<dbReference type="OrthoDB" id="66620at2759"/>
<feature type="compositionally biased region" description="Basic residues" evidence="9">
    <location>
        <begin position="1"/>
        <end position="11"/>
    </location>
</feature>
<feature type="domain" description="ABC transporter" evidence="11">
    <location>
        <begin position="202"/>
        <end position="449"/>
    </location>
</feature>
<keyword evidence="13" id="KW-1185">Reference proteome</keyword>
<dbReference type="CDD" id="cd03213">
    <property type="entry name" value="ABCG_EPDR"/>
    <property type="match status" value="1"/>
</dbReference>
<name>F2UIG9_SALR5</name>
<evidence type="ECO:0000256" key="8">
    <source>
        <dbReference type="ARBA" id="ARBA00023136"/>
    </source>
</evidence>
<dbReference type="GO" id="GO:0140359">
    <property type="term" value="F:ABC-type transporter activity"/>
    <property type="evidence" value="ECO:0007669"/>
    <property type="project" value="InterPro"/>
</dbReference>
<dbReference type="OMA" id="MCVNGFM"/>
<dbReference type="InterPro" id="IPR013525">
    <property type="entry name" value="ABC2_TM"/>
</dbReference>
<evidence type="ECO:0000259" key="11">
    <source>
        <dbReference type="PROSITE" id="PS50893"/>
    </source>
</evidence>
<dbReference type="InParanoid" id="F2UIG9"/>
<evidence type="ECO:0000256" key="6">
    <source>
        <dbReference type="ARBA" id="ARBA00022840"/>
    </source>
</evidence>
<keyword evidence="6" id="KW-0067">ATP-binding</keyword>
<dbReference type="PROSITE" id="PS00211">
    <property type="entry name" value="ABC_TRANSPORTER_1"/>
    <property type="match status" value="1"/>
</dbReference>
<feature type="transmembrane region" description="Helical" evidence="10">
    <location>
        <begin position="767"/>
        <end position="788"/>
    </location>
</feature>
<evidence type="ECO:0000313" key="13">
    <source>
        <dbReference type="Proteomes" id="UP000007799"/>
    </source>
</evidence>
<dbReference type="eggNOG" id="KOG0061">
    <property type="taxonomic scope" value="Eukaryota"/>
</dbReference>
<keyword evidence="5" id="KW-0547">Nucleotide-binding</keyword>
<feature type="compositionally biased region" description="Low complexity" evidence="9">
    <location>
        <begin position="48"/>
        <end position="57"/>
    </location>
</feature>
<feature type="transmembrane region" description="Helical" evidence="10">
    <location>
        <begin position="546"/>
        <end position="566"/>
    </location>
</feature>
<dbReference type="RefSeq" id="XP_004991289.1">
    <property type="nucleotide sequence ID" value="XM_004991232.1"/>
</dbReference>
<dbReference type="InterPro" id="IPR027417">
    <property type="entry name" value="P-loop_NTPase"/>
</dbReference>
<evidence type="ECO:0000256" key="10">
    <source>
        <dbReference type="SAM" id="Phobius"/>
    </source>
</evidence>
<accession>F2UIG9</accession>